<dbReference type="InterPro" id="IPR038279">
    <property type="entry name" value="Ndc10_dom2_sf"/>
</dbReference>
<dbReference type="Proteomes" id="UP000095149">
    <property type="component" value="Unassembled WGS sequence"/>
</dbReference>
<dbReference type="Gene3D" id="1.10.443.20">
    <property type="entry name" value="Centromere DNA-binding protein complex CBF3 subunit, domain 2"/>
    <property type="match status" value="1"/>
</dbReference>
<feature type="region of interest" description="Disordered" evidence="1">
    <location>
        <begin position="417"/>
        <end position="445"/>
    </location>
</feature>
<dbReference type="EMBL" id="MEKH01000006">
    <property type="protein sequence ID" value="ODO06800.1"/>
    <property type="molecule type" value="Genomic_DNA"/>
</dbReference>
<name>A0A1E3K113_9TREE</name>
<sequence>MPRNQRSKGLDAPMAQADISAADQETLVTIDQYRTSNLTKGTERQYAIKNKQWYEYCNVKNFDNRDIITPFKMSMYLFEWVLRLPKNKQDRRYPTHPMVQEALNQRFREANPGHATLPSGSTLQVPEVADAAGEGLGVATDAGASAYLMGVESEDEENEDEVNERPEEGQQTEQQFLRSELEKEVEFSALRKTLRFNDTDVALERLLECQQSVHSLKLSIAAAVNLWETQKATRPDACSDHPRSKSVNSILRAYDCIVNARRVARFEDAGDGTHYDGIQSLSNMRQLFKHYLDRNSFKGLRDLCAQSMGIYALLRSDDQIGINLNSISLEEFNDEGASPCFGIVIIMREGKTNHTGKVQYATMWRHKDPEICPVALLALMLFCRFHGLGIPVNEADCPFPLLRSRREWYGTPLFISPQARPEKRSNGNDGKERQRNDSQTTGRNVRLTYPALNASVRKALNTSGIYSKASTHTSRKWGTQLAEKRGAADDDIARHGRWATSVMQTTYQSKFPRGALRALAGFDPHNRGAYRIVRDYDVPVSLVNQAFPWLNEAEKQLDDAAETDKAGRALVKAMRFLAKGVVQDAPFLRKLTPQHFVWKHELFSDPVYLDYEAKALAEAETSQFSVSDELQRAIPELSDVMVNGFRAMTSELRGVKRQVVELGAGQEELKRKVADRRGDEAWRQMLQGLACSLEAMAQQVGPDGAVSSSYMTNNAPQASNGQVTNAPHDGPSTTQAAQIYKMDREFEDVVSLWEDIPEFKKNEAKKKHFSRRRQIYGVVVDLAKKKTIEEKEAARLVEDYRRAKGYSLHQLQKLVRQAFNNDEI</sequence>
<dbReference type="InterPro" id="IPR011010">
    <property type="entry name" value="DNA_brk_join_enz"/>
</dbReference>
<dbReference type="InterPro" id="IPR031872">
    <property type="entry name" value="NDC10_II"/>
</dbReference>
<feature type="region of interest" description="Disordered" evidence="1">
    <location>
        <begin position="714"/>
        <end position="733"/>
    </location>
</feature>
<comment type="caution">
    <text evidence="3">The sequence shown here is derived from an EMBL/GenBank/DDBJ whole genome shotgun (WGS) entry which is preliminary data.</text>
</comment>
<organism evidence="3 4">
    <name type="scientific">Cryptococcus amylolentus CBS 6273</name>
    <dbReference type="NCBI Taxonomy" id="1296118"/>
    <lineage>
        <taxon>Eukaryota</taxon>
        <taxon>Fungi</taxon>
        <taxon>Dikarya</taxon>
        <taxon>Basidiomycota</taxon>
        <taxon>Agaricomycotina</taxon>
        <taxon>Tremellomycetes</taxon>
        <taxon>Tremellales</taxon>
        <taxon>Cryptococcaceae</taxon>
        <taxon>Cryptococcus</taxon>
    </lineage>
</organism>
<accession>A0A1E3K113</accession>
<evidence type="ECO:0000256" key="1">
    <source>
        <dbReference type="SAM" id="MobiDB-lite"/>
    </source>
</evidence>
<dbReference type="PANTHER" id="PTHR37784">
    <property type="entry name" value="PROTEIN MSN1"/>
    <property type="match status" value="1"/>
</dbReference>
<protein>
    <recommendedName>
        <fullName evidence="2">Ndc10 domain-containing protein</fullName>
    </recommendedName>
</protein>
<reference evidence="3 4" key="1">
    <citation type="submission" date="2016-06" db="EMBL/GenBank/DDBJ databases">
        <title>Evolution of pathogenesis and genome organization in the Tremellales.</title>
        <authorList>
            <person name="Cuomo C."/>
            <person name="Litvintseva A."/>
            <person name="Heitman J."/>
            <person name="Chen Y."/>
            <person name="Sun S."/>
            <person name="Springer D."/>
            <person name="Dromer F."/>
            <person name="Young S."/>
            <person name="Zeng Q."/>
            <person name="Chapman S."/>
            <person name="Gujja S."/>
            <person name="Saif S."/>
            <person name="Birren B."/>
        </authorList>
    </citation>
    <scope>NUCLEOTIDE SEQUENCE [LARGE SCALE GENOMIC DNA]</scope>
    <source>
        <strain evidence="3 4">CBS 6273</strain>
    </source>
</reference>
<gene>
    <name evidence="3" type="ORF">I350_04160</name>
</gene>
<evidence type="ECO:0000259" key="2">
    <source>
        <dbReference type="Pfam" id="PF16787"/>
    </source>
</evidence>
<dbReference type="PANTHER" id="PTHR37784:SF2">
    <property type="entry name" value="HIGH-OSMOLARITY-INDUCED TRANSCRIPTION PROTEIN 1"/>
    <property type="match status" value="1"/>
</dbReference>
<dbReference type="OrthoDB" id="2575514at2759"/>
<dbReference type="InterPro" id="IPR052146">
    <property type="entry name" value="HOT1"/>
</dbReference>
<feature type="compositionally biased region" description="Basic and acidic residues" evidence="1">
    <location>
        <begin position="420"/>
        <end position="436"/>
    </location>
</feature>
<dbReference type="AlphaFoldDB" id="A0A1E3K113"/>
<dbReference type="GO" id="GO:0060963">
    <property type="term" value="P:positive regulation of ribosomal protein gene transcription by RNA polymerase II"/>
    <property type="evidence" value="ECO:0007669"/>
    <property type="project" value="TreeGrafter"/>
</dbReference>
<dbReference type="GO" id="GO:0000981">
    <property type="term" value="F:DNA-binding transcription factor activity, RNA polymerase II-specific"/>
    <property type="evidence" value="ECO:0007669"/>
    <property type="project" value="TreeGrafter"/>
</dbReference>
<feature type="region of interest" description="Disordered" evidence="1">
    <location>
        <begin position="151"/>
        <end position="174"/>
    </location>
</feature>
<dbReference type="SUPFAM" id="SSF56349">
    <property type="entry name" value="DNA breaking-rejoining enzymes"/>
    <property type="match status" value="1"/>
</dbReference>
<feature type="domain" description="Ndc10" evidence="2">
    <location>
        <begin position="245"/>
        <end position="606"/>
    </location>
</feature>
<dbReference type="Pfam" id="PF16787">
    <property type="entry name" value="NDC10_II"/>
    <property type="match status" value="1"/>
</dbReference>
<feature type="compositionally biased region" description="Acidic residues" evidence="1">
    <location>
        <begin position="152"/>
        <end position="162"/>
    </location>
</feature>
<evidence type="ECO:0000313" key="4">
    <source>
        <dbReference type="Proteomes" id="UP000095149"/>
    </source>
</evidence>
<proteinExistence type="predicted"/>
<dbReference type="GO" id="GO:0000978">
    <property type="term" value="F:RNA polymerase II cis-regulatory region sequence-specific DNA binding"/>
    <property type="evidence" value="ECO:0007669"/>
    <property type="project" value="TreeGrafter"/>
</dbReference>
<evidence type="ECO:0000313" key="3">
    <source>
        <dbReference type="EMBL" id="ODO06800.1"/>
    </source>
</evidence>